<dbReference type="PANTHER" id="PTHR33067">
    <property type="entry name" value="RNA-DIRECTED DNA POLYMERASE-RELATED"/>
    <property type="match status" value="1"/>
</dbReference>
<feature type="region of interest" description="Disordered" evidence="1">
    <location>
        <begin position="57"/>
        <end position="84"/>
    </location>
</feature>
<name>A0ABQ5CBY4_9ASTR</name>
<dbReference type="CDD" id="cd00303">
    <property type="entry name" value="retropepsin_like"/>
    <property type="match status" value="1"/>
</dbReference>
<evidence type="ECO:0000313" key="2">
    <source>
        <dbReference type="EMBL" id="GJT24128.1"/>
    </source>
</evidence>
<proteinExistence type="predicted"/>
<reference evidence="2" key="2">
    <citation type="submission" date="2022-01" db="EMBL/GenBank/DDBJ databases">
        <authorList>
            <person name="Yamashiro T."/>
            <person name="Shiraishi A."/>
            <person name="Satake H."/>
            <person name="Nakayama K."/>
        </authorList>
    </citation>
    <scope>NUCLEOTIDE SEQUENCE</scope>
</reference>
<dbReference type="InterPro" id="IPR021109">
    <property type="entry name" value="Peptidase_aspartic_dom_sf"/>
</dbReference>
<evidence type="ECO:0000313" key="3">
    <source>
        <dbReference type="Proteomes" id="UP001151760"/>
    </source>
</evidence>
<protein>
    <submittedName>
        <fullName evidence="2">MAK10-like protein</fullName>
    </submittedName>
</protein>
<evidence type="ECO:0000256" key="1">
    <source>
        <dbReference type="SAM" id="MobiDB-lite"/>
    </source>
</evidence>
<organism evidence="2 3">
    <name type="scientific">Tanacetum coccineum</name>
    <dbReference type="NCBI Taxonomy" id="301880"/>
    <lineage>
        <taxon>Eukaryota</taxon>
        <taxon>Viridiplantae</taxon>
        <taxon>Streptophyta</taxon>
        <taxon>Embryophyta</taxon>
        <taxon>Tracheophyta</taxon>
        <taxon>Spermatophyta</taxon>
        <taxon>Magnoliopsida</taxon>
        <taxon>eudicotyledons</taxon>
        <taxon>Gunneridae</taxon>
        <taxon>Pentapetalae</taxon>
        <taxon>asterids</taxon>
        <taxon>campanulids</taxon>
        <taxon>Asterales</taxon>
        <taxon>Asteraceae</taxon>
        <taxon>Asteroideae</taxon>
        <taxon>Anthemideae</taxon>
        <taxon>Anthemidinae</taxon>
        <taxon>Tanacetum</taxon>
    </lineage>
</organism>
<gene>
    <name evidence="2" type="ORF">Tco_0894065</name>
</gene>
<sequence length="388" mass="44150">MEHFENASFKQREEINGRMTGMFGLIKELTTSRTPKKVLIREEAKFSITKNINSISLTKGEEERSNKKEVTPDKTEKPTKTETEMPIKEVEATNGAKNGAGNESIKTLENDEVVDALGSQSVMYYLKHKINEKLIKGLVENNRFNNSLLGSRVGKKKGKAYKVLPGGPVYDAILKKKITKKEDIRGNFKIPCSIRGLKHANTLVDQGFDVNIIPYSTYMKLIDERLAETDIRLLLASHSYIYPLGIAEDVLVEVAEHVYPVEFVLLDIKENEKRPVILGTPFLTTAKAIIRFDKGIITQGSGKSKISFYRIPDPLCMTDKGVKNDIEPIAPTMIINRLVLEWEEKIKLHLEKEMKFNQWRRKSFKGKHPTLMATKEEIDVKEKSRKDV</sequence>
<accession>A0ABQ5CBY4</accession>
<reference evidence="2" key="1">
    <citation type="journal article" date="2022" name="Int. J. Mol. Sci.">
        <title>Draft Genome of Tanacetum Coccineum: Genomic Comparison of Closely Related Tanacetum-Family Plants.</title>
        <authorList>
            <person name="Yamashiro T."/>
            <person name="Shiraishi A."/>
            <person name="Nakayama K."/>
            <person name="Satake H."/>
        </authorList>
    </citation>
    <scope>NUCLEOTIDE SEQUENCE</scope>
</reference>
<dbReference type="Gene3D" id="2.40.70.10">
    <property type="entry name" value="Acid Proteases"/>
    <property type="match status" value="1"/>
</dbReference>
<dbReference type="PANTHER" id="PTHR33067:SF9">
    <property type="entry name" value="RNA-DIRECTED DNA POLYMERASE"/>
    <property type="match status" value="1"/>
</dbReference>
<feature type="compositionally biased region" description="Basic and acidic residues" evidence="1">
    <location>
        <begin position="59"/>
        <end position="84"/>
    </location>
</feature>
<comment type="caution">
    <text evidence="2">The sequence shown here is derived from an EMBL/GenBank/DDBJ whole genome shotgun (WGS) entry which is preliminary data.</text>
</comment>
<dbReference type="EMBL" id="BQNB010014111">
    <property type="protein sequence ID" value="GJT24128.1"/>
    <property type="molecule type" value="Genomic_DNA"/>
</dbReference>
<dbReference type="Proteomes" id="UP001151760">
    <property type="component" value="Unassembled WGS sequence"/>
</dbReference>
<keyword evidence="3" id="KW-1185">Reference proteome</keyword>